<protein>
    <recommendedName>
        <fullName evidence="4">Lipoprotein</fullName>
    </recommendedName>
</protein>
<dbReference type="EMBL" id="MSCM01000001">
    <property type="protein sequence ID" value="PQJ82271.1"/>
    <property type="molecule type" value="Genomic_DNA"/>
</dbReference>
<comment type="caution">
    <text evidence="2">The sequence shown here is derived from an EMBL/GenBank/DDBJ whole genome shotgun (WGS) entry which is preliminary data.</text>
</comment>
<dbReference type="AlphaFoldDB" id="A0A2S7WXX6"/>
<evidence type="ECO:0000313" key="2">
    <source>
        <dbReference type="EMBL" id="PQJ82271.1"/>
    </source>
</evidence>
<keyword evidence="1" id="KW-0732">Signal</keyword>
<dbReference type="OrthoDB" id="1203111at2"/>
<evidence type="ECO:0000256" key="1">
    <source>
        <dbReference type="SAM" id="SignalP"/>
    </source>
</evidence>
<dbReference type="Proteomes" id="UP000239068">
    <property type="component" value="Unassembled WGS sequence"/>
</dbReference>
<feature type="signal peptide" evidence="1">
    <location>
        <begin position="1"/>
        <end position="22"/>
    </location>
</feature>
<dbReference type="RefSeq" id="WP_105020841.1">
    <property type="nucleotide sequence ID" value="NZ_MSCM01000001.1"/>
</dbReference>
<reference evidence="2 3" key="1">
    <citation type="submission" date="2016-12" db="EMBL/GenBank/DDBJ databases">
        <title>Trade-off between light-utilization and light-protection in marine flavobacteria.</title>
        <authorList>
            <person name="Kumagai Y."/>
            <person name="Yoshizawa S."/>
            <person name="Kogure K."/>
            <person name="Iwasaki W."/>
        </authorList>
    </citation>
    <scope>NUCLEOTIDE SEQUENCE [LARGE SCALE GENOMIC DNA]</scope>
    <source>
        <strain evidence="2 3">ATCC 43844</strain>
    </source>
</reference>
<keyword evidence="3" id="KW-1185">Reference proteome</keyword>
<sequence>MKKRNFLFLAIFAIFSITILSCEDLFGEEEADTAVDSIVCNGYNGPSNIDKQYDYQCQAAYAYKCNGETEALRKQCAYYKQLQQQLNLPNCDYCN</sequence>
<organism evidence="2 3">
    <name type="scientific">Polaribacter glomeratus</name>
    <dbReference type="NCBI Taxonomy" id="102"/>
    <lineage>
        <taxon>Bacteria</taxon>
        <taxon>Pseudomonadati</taxon>
        <taxon>Bacteroidota</taxon>
        <taxon>Flavobacteriia</taxon>
        <taxon>Flavobacteriales</taxon>
        <taxon>Flavobacteriaceae</taxon>
    </lineage>
</organism>
<gene>
    <name evidence="2" type="ORF">BTO16_06640</name>
</gene>
<accession>A0A2S7WXX6</accession>
<name>A0A2S7WXX6_9FLAO</name>
<evidence type="ECO:0000313" key="3">
    <source>
        <dbReference type="Proteomes" id="UP000239068"/>
    </source>
</evidence>
<feature type="chain" id="PRO_5015597288" description="Lipoprotein" evidence="1">
    <location>
        <begin position="23"/>
        <end position="95"/>
    </location>
</feature>
<proteinExistence type="predicted"/>
<dbReference type="PROSITE" id="PS51257">
    <property type="entry name" value="PROKAR_LIPOPROTEIN"/>
    <property type="match status" value="1"/>
</dbReference>
<evidence type="ECO:0008006" key="4">
    <source>
        <dbReference type="Google" id="ProtNLM"/>
    </source>
</evidence>